<protein>
    <submittedName>
        <fullName evidence="2">Uncharacterized protein</fullName>
    </submittedName>
</protein>
<accession>A0A2P2NFQ7</accession>
<reference evidence="2" key="1">
    <citation type="submission" date="2018-02" db="EMBL/GenBank/DDBJ databases">
        <title>Rhizophora mucronata_Transcriptome.</title>
        <authorList>
            <person name="Meera S.P."/>
            <person name="Sreeshan A."/>
            <person name="Augustine A."/>
        </authorList>
    </citation>
    <scope>NUCLEOTIDE SEQUENCE</scope>
    <source>
        <tissue evidence="2">Leaf</tissue>
    </source>
</reference>
<dbReference type="EMBL" id="GGEC01060818">
    <property type="protein sequence ID" value="MBX41302.1"/>
    <property type="molecule type" value="Transcribed_RNA"/>
</dbReference>
<evidence type="ECO:0000313" key="2">
    <source>
        <dbReference type="EMBL" id="MBX41302.1"/>
    </source>
</evidence>
<dbReference type="AlphaFoldDB" id="A0A2P2NFQ7"/>
<name>A0A2P2NFQ7_RHIMU</name>
<feature type="region of interest" description="Disordered" evidence="1">
    <location>
        <begin position="1"/>
        <end position="25"/>
    </location>
</feature>
<evidence type="ECO:0000256" key="1">
    <source>
        <dbReference type="SAM" id="MobiDB-lite"/>
    </source>
</evidence>
<feature type="compositionally biased region" description="Low complexity" evidence="1">
    <location>
        <begin position="9"/>
        <end position="23"/>
    </location>
</feature>
<proteinExistence type="predicted"/>
<sequence length="52" mass="5692">MGRFRSVKRSSSTGSSNKSMVSVEGGLTCSKEEVVNAMFQGPEVHTEWVEDL</sequence>
<organism evidence="2">
    <name type="scientific">Rhizophora mucronata</name>
    <name type="common">Asiatic mangrove</name>
    <dbReference type="NCBI Taxonomy" id="61149"/>
    <lineage>
        <taxon>Eukaryota</taxon>
        <taxon>Viridiplantae</taxon>
        <taxon>Streptophyta</taxon>
        <taxon>Embryophyta</taxon>
        <taxon>Tracheophyta</taxon>
        <taxon>Spermatophyta</taxon>
        <taxon>Magnoliopsida</taxon>
        <taxon>eudicotyledons</taxon>
        <taxon>Gunneridae</taxon>
        <taxon>Pentapetalae</taxon>
        <taxon>rosids</taxon>
        <taxon>fabids</taxon>
        <taxon>Malpighiales</taxon>
        <taxon>Rhizophoraceae</taxon>
        <taxon>Rhizophora</taxon>
    </lineage>
</organism>